<protein>
    <submittedName>
        <fullName evidence="4">CheY-like chemotaxis protein</fullName>
    </submittedName>
</protein>
<gene>
    <name evidence="4" type="ORF">HNQ77_000183</name>
</gene>
<dbReference type="AlphaFoldDB" id="A0A841JP97"/>
<dbReference type="RefSeq" id="WP_050057498.1">
    <property type="nucleotide sequence ID" value="NZ_JACHEK010000001.1"/>
</dbReference>
<feature type="domain" description="Response regulatory" evidence="3">
    <location>
        <begin position="3"/>
        <end position="114"/>
    </location>
</feature>
<keyword evidence="5" id="KW-1185">Reference proteome</keyword>
<dbReference type="GO" id="GO:0000160">
    <property type="term" value="P:phosphorelay signal transduction system"/>
    <property type="evidence" value="ECO:0007669"/>
    <property type="project" value="InterPro"/>
</dbReference>
<dbReference type="SMART" id="SM00448">
    <property type="entry name" value="REC"/>
    <property type="match status" value="1"/>
</dbReference>
<sequence length="126" mass="14164">MAKILCVDDDPIAILIRRETLEVAGYLATSCSSVDEALRELERESYDAVVTDWRFSEESGRAIVHTAKSKWSIPVVVVTGYVGEAFQAAEPLADIYLEKPIDSRELIQILKILLEVRTDRVRSSRP</sequence>
<dbReference type="PANTHER" id="PTHR44591:SF3">
    <property type="entry name" value="RESPONSE REGULATORY DOMAIN-CONTAINING PROTEIN"/>
    <property type="match status" value="1"/>
</dbReference>
<dbReference type="InterPro" id="IPR001789">
    <property type="entry name" value="Sig_transdc_resp-reg_receiver"/>
</dbReference>
<proteinExistence type="predicted"/>
<keyword evidence="1 2" id="KW-0597">Phosphoprotein</keyword>
<evidence type="ECO:0000259" key="3">
    <source>
        <dbReference type="PROSITE" id="PS50110"/>
    </source>
</evidence>
<evidence type="ECO:0000256" key="2">
    <source>
        <dbReference type="PROSITE-ProRule" id="PRU00169"/>
    </source>
</evidence>
<feature type="modified residue" description="4-aspartylphosphate" evidence="2">
    <location>
        <position position="52"/>
    </location>
</feature>
<dbReference type="PROSITE" id="PS50110">
    <property type="entry name" value="RESPONSE_REGULATORY"/>
    <property type="match status" value="1"/>
</dbReference>
<evidence type="ECO:0000313" key="5">
    <source>
        <dbReference type="Proteomes" id="UP000538666"/>
    </source>
</evidence>
<dbReference type="InterPro" id="IPR011006">
    <property type="entry name" value="CheY-like_superfamily"/>
</dbReference>
<dbReference type="InterPro" id="IPR050595">
    <property type="entry name" value="Bact_response_regulator"/>
</dbReference>
<evidence type="ECO:0000313" key="4">
    <source>
        <dbReference type="EMBL" id="MBB6142245.1"/>
    </source>
</evidence>
<dbReference type="Proteomes" id="UP000538666">
    <property type="component" value="Unassembled WGS sequence"/>
</dbReference>
<accession>A0A841JP97</accession>
<organism evidence="4 5">
    <name type="scientific">Silvibacterium bohemicum</name>
    <dbReference type="NCBI Taxonomy" id="1577686"/>
    <lineage>
        <taxon>Bacteria</taxon>
        <taxon>Pseudomonadati</taxon>
        <taxon>Acidobacteriota</taxon>
        <taxon>Terriglobia</taxon>
        <taxon>Terriglobales</taxon>
        <taxon>Acidobacteriaceae</taxon>
        <taxon>Silvibacterium</taxon>
    </lineage>
</organism>
<dbReference type="Gene3D" id="3.40.50.2300">
    <property type="match status" value="1"/>
</dbReference>
<reference evidence="4 5" key="1">
    <citation type="submission" date="2020-08" db="EMBL/GenBank/DDBJ databases">
        <title>Genomic Encyclopedia of Type Strains, Phase IV (KMG-IV): sequencing the most valuable type-strain genomes for metagenomic binning, comparative biology and taxonomic classification.</title>
        <authorList>
            <person name="Goeker M."/>
        </authorList>
    </citation>
    <scope>NUCLEOTIDE SEQUENCE [LARGE SCALE GENOMIC DNA]</scope>
    <source>
        <strain evidence="4 5">DSM 103733</strain>
    </source>
</reference>
<dbReference type="PANTHER" id="PTHR44591">
    <property type="entry name" value="STRESS RESPONSE REGULATOR PROTEIN 1"/>
    <property type="match status" value="1"/>
</dbReference>
<dbReference type="EMBL" id="JACHEK010000001">
    <property type="protein sequence ID" value="MBB6142245.1"/>
    <property type="molecule type" value="Genomic_DNA"/>
</dbReference>
<dbReference type="CDD" id="cd00156">
    <property type="entry name" value="REC"/>
    <property type="match status" value="1"/>
</dbReference>
<name>A0A841JP97_9BACT</name>
<evidence type="ECO:0000256" key="1">
    <source>
        <dbReference type="ARBA" id="ARBA00022553"/>
    </source>
</evidence>
<dbReference type="Pfam" id="PF00072">
    <property type="entry name" value="Response_reg"/>
    <property type="match status" value="1"/>
</dbReference>
<dbReference type="SUPFAM" id="SSF52172">
    <property type="entry name" value="CheY-like"/>
    <property type="match status" value="1"/>
</dbReference>
<comment type="caution">
    <text evidence="4">The sequence shown here is derived from an EMBL/GenBank/DDBJ whole genome shotgun (WGS) entry which is preliminary data.</text>
</comment>